<feature type="domain" description="LRRNT" evidence="3">
    <location>
        <begin position="63"/>
        <end position="95"/>
    </location>
</feature>
<dbReference type="InterPro" id="IPR000372">
    <property type="entry name" value="LRRNT"/>
</dbReference>
<evidence type="ECO:0000313" key="5">
    <source>
        <dbReference type="Proteomes" id="UP000053825"/>
    </source>
</evidence>
<organism evidence="4 5">
    <name type="scientific">Habropoda laboriosa</name>
    <dbReference type="NCBI Taxonomy" id="597456"/>
    <lineage>
        <taxon>Eukaryota</taxon>
        <taxon>Metazoa</taxon>
        <taxon>Ecdysozoa</taxon>
        <taxon>Arthropoda</taxon>
        <taxon>Hexapoda</taxon>
        <taxon>Insecta</taxon>
        <taxon>Pterygota</taxon>
        <taxon>Neoptera</taxon>
        <taxon>Endopterygota</taxon>
        <taxon>Hymenoptera</taxon>
        <taxon>Apocrita</taxon>
        <taxon>Aculeata</taxon>
        <taxon>Apoidea</taxon>
        <taxon>Anthophila</taxon>
        <taxon>Apidae</taxon>
        <taxon>Habropoda</taxon>
    </lineage>
</organism>
<protein>
    <submittedName>
        <fullName evidence="4">Protein slit</fullName>
    </submittedName>
</protein>
<accession>A0A0L7R2R3</accession>
<dbReference type="InterPro" id="IPR032675">
    <property type="entry name" value="LRR_dom_sf"/>
</dbReference>
<dbReference type="Gene3D" id="3.80.10.10">
    <property type="entry name" value="Ribonuclease Inhibitor"/>
    <property type="match status" value="1"/>
</dbReference>
<gene>
    <name evidence="4" type="ORF">WH47_04709</name>
</gene>
<evidence type="ECO:0000256" key="2">
    <source>
        <dbReference type="ARBA" id="ARBA00022729"/>
    </source>
</evidence>
<keyword evidence="1" id="KW-0433">Leucine-rich repeat</keyword>
<dbReference type="SMART" id="SM00013">
    <property type="entry name" value="LRRNT"/>
    <property type="match status" value="1"/>
</dbReference>
<reference evidence="4 5" key="1">
    <citation type="submission" date="2015-07" db="EMBL/GenBank/DDBJ databases">
        <title>The genome of Habropoda laboriosa.</title>
        <authorList>
            <person name="Pan H."/>
            <person name="Kapheim K."/>
        </authorList>
    </citation>
    <scope>NUCLEOTIDE SEQUENCE [LARGE SCALE GENOMIC DNA]</scope>
    <source>
        <strain evidence="4">0110345459</strain>
    </source>
</reference>
<dbReference type="STRING" id="597456.A0A0L7R2R3"/>
<keyword evidence="2" id="KW-0732">Signal</keyword>
<dbReference type="Pfam" id="PF01462">
    <property type="entry name" value="LRRNT"/>
    <property type="match status" value="1"/>
</dbReference>
<evidence type="ECO:0000313" key="4">
    <source>
        <dbReference type="EMBL" id="KOC65119.1"/>
    </source>
</evidence>
<evidence type="ECO:0000259" key="3">
    <source>
        <dbReference type="SMART" id="SM00013"/>
    </source>
</evidence>
<evidence type="ECO:0000256" key="1">
    <source>
        <dbReference type="ARBA" id="ARBA00022614"/>
    </source>
</evidence>
<sequence length="98" mass="10130">MARAMTPAWSMRLLGVSCGSVVCAWGLLLILSVLGGGASHGTAFGSFGLGSLSGTIEDMNSARCPRWCSCTSQDVDCSHRGLTQIPGDLASLLLAEKL</sequence>
<dbReference type="Proteomes" id="UP000053825">
    <property type="component" value="Unassembled WGS sequence"/>
</dbReference>
<dbReference type="AlphaFoldDB" id="A0A0L7R2R3"/>
<name>A0A0L7R2R3_9HYME</name>
<proteinExistence type="predicted"/>
<dbReference type="EMBL" id="KQ414666">
    <property type="protein sequence ID" value="KOC65119.1"/>
    <property type="molecule type" value="Genomic_DNA"/>
</dbReference>
<keyword evidence="5" id="KW-1185">Reference proteome</keyword>